<evidence type="ECO:0000256" key="2">
    <source>
        <dbReference type="SAM" id="Phobius"/>
    </source>
</evidence>
<dbReference type="PANTHER" id="PTHR33512">
    <property type="entry name" value="PROTEIN, PUTATIVE (DUF1191)-RELATED"/>
    <property type="match status" value="1"/>
</dbReference>
<accession>A0AAN7PWK5</accession>
<dbReference type="EMBL" id="JAXIOK010000016">
    <property type="protein sequence ID" value="KAK4752885.1"/>
    <property type="molecule type" value="Genomic_DNA"/>
</dbReference>
<dbReference type="Gene3D" id="1.20.5.930">
    <property type="entry name" value="Bicelle-embedded integrin alpha(iib) transmembrane segment"/>
    <property type="match status" value="1"/>
</dbReference>
<protein>
    <submittedName>
        <fullName evidence="4">Uncharacterized protein</fullName>
    </submittedName>
</protein>
<dbReference type="GO" id="GO:0016020">
    <property type="term" value="C:membrane"/>
    <property type="evidence" value="ECO:0007669"/>
    <property type="project" value="TreeGrafter"/>
</dbReference>
<keyword evidence="2" id="KW-0812">Transmembrane</keyword>
<name>A0AAN7PWK5_9MYRT</name>
<sequence>MGLLIQSISTIFLWLSLFGMPLSGSAQNPGNLIGARTLDAVLQEHGFGALVRPKTGISYDGTAPSNLTGVKISALRLRSGSLKARGVSHYKEFDIPKGVIVAPYSPRLVFVYQNLGNWSDAYYPLPGFTYLAPILGLLAYNGSNLSATSLPELNIMASQDPISISFSDMGGAPSESTPKCVWFNLHGSVNFSSLLLGNKCNTTQQGHFSVVVVAVSEKRKSKKNWIIVGSVVGGLLLLSLLAVLALWTKKQWYKRRILDMERASDAGEALSMTTIGDIRTPSANGTRTQPALEHDYVP</sequence>
<dbReference type="PANTHER" id="PTHR33512:SF10">
    <property type="entry name" value="PLANT_F17O14-7 PROTEIN"/>
    <property type="match status" value="1"/>
</dbReference>
<feature type="chain" id="PRO_5042889967" evidence="3">
    <location>
        <begin position="27"/>
        <end position="298"/>
    </location>
</feature>
<organism evidence="4 5">
    <name type="scientific">Trapa incisa</name>
    <dbReference type="NCBI Taxonomy" id="236973"/>
    <lineage>
        <taxon>Eukaryota</taxon>
        <taxon>Viridiplantae</taxon>
        <taxon>Streptophyta</taxon>
        <taxon>Embryophyta</taxon>
        <taxon>Tracheophyta</taxon>
        <taxon>Spermatophyta</taxon>
        <taxon>Magnoliopsida</taxon>
        <taxon>eudicotyledons</taxon>
        <taxon>Gunneridae</taxon>
        <taxon>Pentapetalae</taxon>
        <taxon>rosids</taxon>
        <taxon>malvids</taxon>
        <taxon>Myrtales</taxon>
        <taxon>Lythraceae</taxon>
        <taxon>Trapa</taxon>
    </lineage>
</organism>
<feature type="region of interest" description="Disordered" evidence="1">
    <location>
        <begin position="277"/>
        <end position="298"/>
    </location>
</feature>
<dbReference type="Proteomes" id="UP001345219">
    <property type="component" value="Chromosome 16"/>
</dbReference>
<proteinExistence type="predicted"/>
<evidence type="ECO:0000256" key="1">
    <source>
        <dbReference type="SAM" id="MobiDB-lite"/>
    </source>
</evidence>
<keyword evidence="2" id="KW-1133">Transmembrane helix</keyword>
<feature type="signal peptide" evidence="3">
    <location>
        <begin position="1"/>
        <end position="26"/>
    </location>
</feature>
<reference evidence="4 5" key="1">
    <citation type="journal article" date="2023" name="Hortic Res">
        <title>Pangenome of water caltrop reveals structural variations and asymmetric subgenome divergence after allopolyploidization.</title>
        <authorList>
            <person name="Zhang X."/>
            <person name="Chen Y."/>
            <person name="Wang L."/>
            <person name="Yuan Y."/>
            <person name="Fang M."/>
            <person name="Shi L."/>
            <person name="Lu R."/>
            <person name="Comes H.P."/>
            <person name="Ma Y."/>
            <person name="Chen Y."/>
            <person name="Huang G."/>
            <person name="Zhou Y."/>
            <person name="Zheng Z."/>
            <person name="Qiu Y."/>
        </authorList>
    </citation>
    <scope>NUCLEOTIDE SEQUENCE [LARGE SCALE GENOMIC DNA]</scope>
    <source>
        <tissue evidence="4">Roots</tissue>
    </source>
</reference>
<dbReference type="InterPro" id="IPR010605">
    <property type="entry name" value="DUF1191"/>
</dbReference>
<keyword evidence="5" id="KW-1185">Reference proteome</keyword>
<feature type="transmembrane region" description="Helical" evidence="2">
    <location>
        <begin position="225"/>
        <end position="247"/>
    </location>
</feature>
<gene>
    <name evidence="4" type="ORF">SAY87_021683</name>
</gene>
<evidence type="ECO:0000256" key="3">
    <source>
        <dbReference type="SAM" id="SignalP"/>
    </source>
</evidence>
<evidence type="ECO:0000313" key="5">
    <source>
        <dbReference type="Proteomes" id="UP001345219"/>
    </source>
</evidence>
<comment type="caution">
    <text evidence="4">The sequence shown here is derived from an EMBL/GenBank/DDBJ whole genome shotgun (WGS) entry which is preliminary data.</text>
</comment>
<keyword evidence="2" id="KW-0472">Membrane</keyword>
<evidence type="ECO:0000313" key="4">
    <source>
        <dbReference type="EMBL" id="KAK4752885.1"/>
    </source>
</evidence>
<dbReference type="AlphaFoldDB" id="A0AAN7PWK5"/>
<keyword evidence="3" id="KW-0732">Signal</keyword>
<dbReference type="Pfam" id="PF06697">
    <property type="entry name" value="DUF1191"/>
    <property type="match status" value="1"/>
</dbReference>